<dbReference type="GO" id="GO:0006883">
    <property type="term" value="P:intracellular sodium ion homeostasis"/>
    <property type="evidence" value="ECO:0007669"/>
    <property type="project" value="TreeGrafter"/>
</dbReference>
<dbReference type="InterPro" id="IPR023298">
    <property type="entry name" value="ATPase_P-typ_TM_dom_sf"/>
</dbReference>
<keyword evidence="4" id="KW-0472">Membrane</keyword>
<reference evidence="6" key="1">
    <citation type="submission" date="2023-11" db="EMBL/GenBank/DDBJ databases">
        <title>Genome assemblies of two species of porcelain crab, Petrolisthes cinctipes and Petrolisthes manimaculis (Anomura: Porcellanidae).</title>
        <authorList>
            <person name="Angst P."/>
        </authorList>
    </citation>
    <scope>NUCLEOTIDE SEQUENCE</scope>
    <source>
        <strain evidence="6">PB745_02</strain>
        <tissue evidence="6">Gill</tissue>
    </source>
</reference>
<dbReference type="GO" id="GO:0030007">
    <property type="term" value="P:intracellular potassium ion homeostasis"/>
    <property type="evidence" value="ECO:0007669"/>
    <property type="project" value="TreeGrafter"/>
</dbReference>
<dbReference type="GO" id="GO:0005524">
    <property type="term" value="F:ATP binding"/>
    <property type="evidence" value="ECO:0007669"/>
    <property type="project" value="InterPro"/>
</dbReference>
<organism evidence="6 7">
    <name type="scientific">Petrolisthes manimaculis</name>
    <dbReference type="NCBI Taxonomy" id="1843537"/>
    <lineage>
        <taxon>Eukaryota</taxon>
        <taxon>Metazoa</taxon>
        <taxon>Ecdysozoa</taxon>
        <taxon>Arthropoda</taxon>
        <taxon>Crustacea</taxon>
        <taxon>Multicrustacea</taxon>
        <taxon>Malacostraca</taxon>
        <taxon>Eumalacostraca</taxon>
        <taxon>Eucarida</taxon>
        <taxon>Decapoda</taxon>
        <taxon>Pleocyemata</taxon>
        <taxon>Anomura</taxon>
        <taxon>Galatheoidea</taxon>
        <taxon>Porcellanidae</taxon>
        <taxon>Petrolisthes</taxon>
    </lineage>
</organism>
<name>A0AAE1NWS8_9EUCA</name>
<dbReference type="EMBL" id="JAWZYT010003745">
    <property type="protein sequence ID" value="KAK4296924.1"/>
    <property type="molecule type" value="Genomic_DNA"/>
</dbReference>
<proteinExistence type="predicted"/>
<dbReference type="Proteomes" id="UP001292094">
    <property type="component" value="Unassembled WGS sequence"/>
</dbReference>
<sequence length="165" mass="18745">MKILNTRRRQKVKDLEELKEELQLDEHAITLEELYERLQTDPVMLIVGTVLIIAVVLTGLFQYYQESRSSQVMESFKKLVPAQACVIRDGMKHMVDVSEVCMGDIVEVNIGNRVPVDLRIISAARFKVDNSSLTGESKPQSRYNEISTDNPIEARNLAFFSSNVV</sequence>
<dbReference type="InterPro" id="IPR008250">
    <property type="entry name" value="ATPase_P-typ_transduc_dom_A_sf"/>
</dbReference>
<dbReference type="SUPFAM" id="SSF81653">
    <property type="entry name" value="Calcium ATPase, transduction domain A"/>
    <property type="match status" value="1"/>
</dbReference>
<feature type="transmembrane region" description="Helical" evidence="4">
    <location>
        <begin position="43"/>
        <end position="64"/>
    </location>
</feature>
<evidence type="ECO:0000256" key="4">
    <source>
        <dbReference type="SAM" id="Phobius"/>
    </source>
</evidence>
<dbReference type="NCBIfam" id="TIGR01494">
    <property type="entry name" value="ATPase_P-type"/>
    <property type="match status" value="1"/>
</dbReference>
<dbReference type="Gene3D" id="1.20.1110.10">
    <property type="entry name" value="Calcium-transporting ATPase, transmembrane domain"/>
    <property type="match status" value="1"/>
</dbReference>
<evidence type="ECO:0000259" key="5">
    <source>
        <dbReference type="Pfam" id="PF00122"/>
    </source>
</evidence>
<dbReference type="GO" id="GO:0005391">
    <property type="term" value="F:P-type sodium:potassium-exchanging transporter activity"/>
    <property type="evidence" value="ECO:0007669"/>
    <property type="project" value="TreeGrafter"/>
</dbReference>
<dbReference type="SUPFAM" id="SSF81665">
    <property type="entry name" value="Calcium ATPase, transmembrane domain M"/>
    <property type="match status" value="1"/>
</dbReference>
<keyword evidence="4" id="KW-0812">Transmembrane</keyword>
<dbReference type="InterPro" id="IPR059000">
    <property type="entry name" value="ATPase_P-type_domA"/>
</dbReference>
<evidence type="ECO:0000313" key="7">
    <source>
        <dbReference type="Proteomes" id="UP001292094"/>
    </source>
</evidence>
<keyword evidence="2" id="KW-1003">Cell membrane</keyword>
<dbReference type="PANTHER" id="PTHR43294">
    <property type="entry name" value="SODIUM/POTASSIUM-TRANSPORTING ATPASE SUBUNIT ALPHA"/>
    <property type="match status" value="1"/>
</dbReference>
<dbReference type="GO" id="GO:1990573">
    <property type="term" value="P:potassium ion import across plasma membrane"/>
    <property type="evidence" value="ECO:0007669"/>
    <property type="project" value="TreeGrafter"/>
</dbReference>
<feature type="domain" description="P-type ATPase A" evidence="5">
    <location>
        <begin position="79"/>
        <end position="147"/>
    </location>
</feature>
<dbReference type="GO" id="GO:0036376">
    <property type="term" value="P:sodium ion export across plasma membrane"/>
    <property type="evidence" value="ECO:0007669"/>
    <property type="project" value="TreeGrafter"/>
</dbReference>
<keyword evidence="3" id="KW-0175">Coiled coil</keyword>
<protein>
    <recommendedName>
        <fullName evidence="5">P-type ATPase A domain-containing protein</fullName>
    </recommendedName>
</protein>
<dbReference type="GO" id="GO:0016887">
    <property type="term" value="F:ATP hydrolysis activity"/>
    <property type="evidence" value="ECO:0007669"/>
    <property type="project" value="InterPro"/>
</dbReference>
<comment type="caution">
    <text evidence="6">The sequence shown here is derived from an EMBL/GenBank/DDBJ whole genome shotgun (WGS) entry which is preliminary data.</text>
</comment>
<dbReference type="AlphaFoldDB" id="A0AAE1NWS8"/>
<evidence type="ECO:0000256" key="1">
    <source>
        <dbReference type="ARBA" id="ARBA00004651"/>
    </source>
</evidence>
<evidence type="ECO:0000313" key="6">
    <source>
        <dbReference type="EMBL" id="KAK4296924.1"/>
    </source>
</evidence>
<dbReference type="GO" id="GO:0005886">
    <property type="term" value="C:plasma membrane"/>
    <property type="evidence" value="ECO:0007669"/>
    <property type="project" value="UniProtKB-SubCell"/>
</dbReference>
<dbReference type="Pfam" id="PF00122">
    <property type="entry name" value="E1-E2_ATPase"/>
    <property type="match status" value="1"/>
</dbReference>
<accession>A0AAE1NWS8</accession>
<gene>
    <name evidence="6" type="ORF">Pmani_030612</name>
</gene>
<comment type="subcellular location">
    <subcellularLocation>
        <location evidence="1">Cell membrane</location>
        <topology evidence="1">Multi-pass membrane protein</topology>
    </subcellularLocation>
</comment>
<dbReference type="InterPro" id="IPR050510">
    <property type="entry name" value="Cation_transp_ATPase_P-type"/>
</dbReference>
<dbReference type="InterPro" id="IPR001757">
    <property type="entry name" value="P_typ_ATPase"/>
</dbReference>
<evidence type="ECO:0000256" key="3">
    <source>
        <dbReference type="SAM" id="Coils"/>
    </source>
</evidence>
<evidence type="ECO:0000256" key="2">
    <source>
        <dbReference type="ARBA" id="ARBA00022475"/>
    </source>
</evidence>
<dbReference type="GO" id="GO:1902600">
    <property type="term" value="P:proton transmembrane transport"/>
    <property type="evidence" value="ECO:0007669"/>
    <property type="project" value="TreeGrafter"/>
</dbReference>
<keyword evidence="7" id="KW-1185">Reference proteome</keyword>
<keyword evidence="4" id="KW-1133">Transmembrane helix</keyword>
<feature type="coiled-coil region" evidence="3">
    <location>
        <begin position="1"/>
        <end position="32"/>
    </location>
</feature>
<dbReference type="PANTHER" id="PTHR43294:SF13">
    <property type="entry name" value="SODIUM_POTASSIUM-TRANSPORTING ATPASE SUBUNIT ALPHA"/>
    <property type="match status" value="1"/>
</dbReference>
<dbReference type="Gene3D" id="2.70.150.10">
    <property type="entry name" value="Calcium-transporting ATPase, cytoplasmic transduction domain A"/>
    <property type="match status" value="1"/>
</dbReference>